<sequence>MGDNGVYVCRSSSMQIANTKVHVLNAETSNKKRGTYHDNYTDEHVSRGHMKSSASNIREVTFAYIFLCILLVFKY</sequence>
<evidence type="ECO:0000313" key="3">
    <source>
        <dbReference type="Proteomes" id="UP000828390"/>
    </source>
</evidence>
<reference evidence="2" key="2">
    <citation type="submission" date="2020-11" db="EMBL/GenBank/DDBJ databases">
        <authorList>
            <person name="McCartney M.A."/>
            <person name="Auch B."/>
            <person name="Kono T."/>
            <person name="Mallez S."/>
            <person name="Becker A."/>
            <person name="Gohl D.M."/>
            <person name="Silverstein K.A.T."/>
            <person name="Koren S."/>
            <person name="Bechman K.B."/>
            <person name="Herman A."/>
            <person name="Abrahante J.E."/>
            <person name="Garbe J."/>
        </authorList>
    </citation>
    <scope>NUCLEOTIDE SEQUENCE</scope>
    <source>
        <strain evidence="2">Duluth1</strain>
        <tissue evidence="2">Whole animal</tissue>
    </source>
</reference>
<keyword evidence="1" id="KW-0472">Membrane</keyword>
<reference evidence="2" key="1">
    <citation type="journal article" date="2019" name="bioRxiv">
        <title>The Genome of the Zebra Mussel, Dreissena polymorpha: A Resource for Invasive Species Research.</title>
        <authorList>
            <person name="McCartney M.A."/>
            <person name="Auch B."/>
            <person name="Kono T."/>
            <person name="Mallez S."/>
            <person name="Zhang Y."/>
            <person name="Obille A."/>
            <person name="Becker A."/>
            <person name="Abrahante J.E."/>
            <person name="Garbe J."/>
            <person name="Badalamenti J.P."/>
            <person name="Herman A."/>
            <person name="Mangelson H."/>
            <person name="Liachko I."/>
            <person name="Sullivan S."/>
            <person name="Sone E.D."/>
            <person name="Koren S."/>
            <person name="Silverstein K.A.T."/>
            <person name="Beckman K.B."/>
            <person name="Gohl D.M."/>
        </authorList>
    </citation>
    <scope>NUCLEOTIDE SEQUENCE</scope>
    <source>
        <strain evidence="2">Duluth1</strain>
        <tissue evidence="2">Whole animal</tissue>
    </source>
</reference>
<evidence type="ECO:0000256" key="1">
    <source>
        <dbReference type="SAM" id="Phobius"/>
    </source>
</evidence>
<dbReference type="AlphaFoldDB" id="A0A9D4IKB3"/>
<gene>
    <name evidence="2" type="ORF">DPMN_176176</name>
</gene>
<accession>A0A9D4IKB3</accession>
<organism evidence="2 3">
    <name type="scientific">Dreissena polymorpha</name>
    <name type="common">Zebra mussel</name>
    <name type="synonym">Mytilus polymorpha</name>
    <dbReference type="NCBI Taxonomy" id="45954"/>
    <lineage>
        <taxon>Eukaryota</taxon>
        <taxon>Metazoa</taxon>
        <taxon>Spiralia</taxon>
        <taxon>Lophotrochozoa</taxon>
        <taxon>Mollusca</taxon>
        <taxon>Bivalvia</taxon>
        <taxon>Autobranchia</taxon>
        <taxon>Heteroconchia</taxon>
        <taxon>Euheterodonta</taxon>
        <taxon>Imparidentia</taxon>
        <taxon>Neoheterodontei</taxon>
        <taxon>Myida</taxon>
        <taxon>Dreissenoidea</taxon>
        <taxon>Dreissenidae</taxon>
        <taxon>Dreissena</taxon>
    </lineage>
</organism>
<keyword evidence="3" id="KW-1185">Reference proteome</keyword>
<name>A0A9D4IKB3_DREPO</name>
<evidence type="ECO:0000313" key="2">
    <source>
        <dbReference type="EMBL" id="KAH3774783.1"/>
    </source>
</evidence>
<dbReference type="Proteomes" id="UP000828390">
    <property type="component" value="Unassembled WGS sequence"/>
</dbReference>
<feature type="transmembrane region" description="Helical" evidence="1">
    <location>
        <begin position="56"/>
        <end position="73"/>
    </location>
</feature>
<keyword evidence="1" id="KW-0812">Transmembrane</keyword>
<dbReference type="EMBL" id="JAIWYP010000009">
    <property type="protein sequence ID" value="KAH3774783.1"/>
    <property type="molecule type" value="Genomic_DNA"/>
</dbReference>
<comment type="caution">
    <text evidence="2">The sequence shown here is derived from an EMBL/GenBank/DDBJ whole genome shotgun (WGS) entry which is preliminary data.</text>
</comment>
<keyword evidence="1" id="KW-1133">Transmembrane helix</keyword>
<proteinExistence type="predicted"/>
<protein>
    <submittedName>
        <fullName evidence="2">Uncharacterized protein</fullName>
    </submittedName>
</protein>